<evidence type="ECO:0000256" key="2">
    <source>
        <dbReference type="SAM" id="SignalP"/>
    </source>
</evidence>
<feature type="compositionally biased region" description="Low complexity" evidence="1">
    <location>
        <begin position="42"/>
        <end position="59"/>
    </location>
</feature>
<evidence type="ECO:0000313" key="3">
    <source>
        <dbReference type="EMBL" id="TDM18662.1"/>
    </source>
</evidence>
<gene>
    <name evidence="3" type="ORF">ETI04_03985</name>
</gene>
<feature type="chain" id="PRO_5020973469" description="Lipoprotein" evidence="2">
    <location>
        <begin position="18"/>
        <end position="293"/>
    </location>
</feature>
<organism evidence="3 4">
    <name type="scientific">Macrococcoides canis</name>
    <dbReference type="NCBI Taxonomy" id="1855823"/>
    <lineage>
        <taxon>Bacteria</taxon>
        <taxon>Bacillati</taxon>
        <taxon>Bacillota</taxon>
        <taxon>Bacilli</taxon>
        <taxon>Bacillales</taxon>
        <taxon>Staphylococcaceae</taxon>
        <taxon>Macrococcoides</taxon>
    </lineage>
</organism>
<sequence>MKSRLLPLLLGSTLIFAACGQDEKQTEDTKIEEKATEEKTTETASETKSTESTESASESDASEVKDAKSLVEKAQEKGKGIKSYHANLDTQLKSGSDTNNVKMEMSVDDADKTKISTDMQNQSMDMYIFDKKVIITQDGQNYIDATSVMEDQVKNQLDQLDYNSALKTLDAYKDGEFKAVDNGYEITKSFKGLEEYKKLSEATGSEDAVKALEGQLKDIEGKATITFDKDLMMSKTITDINMTVKDKKMNTKTTATYDQYNQVKAIEIPEDAKNAQSIEELQKSQETSTEKVS</sequence>
<dbReference type="AlphaFoldDB" id="A0A4R6C8S3"/>
<feature type="compositionally biased region" description="Basic and acidic residues" evidence="1">
    <location>
        <begin position="21"/>
        <end position="41"/>
    </location>
</feature>
<dbReference type="InterPro" id="IPR046720">
    <property type="entry name" value="DUF6612"/>
</dbReference>
<evidence type="ECO:0008006" key="5">
    <source>
        <dbReference type="Google" id="ProtNLM"/>
    </source>
</evidence>
<dbReference type="RefSeq" id="WP_133419232.1">
    <property type="nucleotide sequence ID" value="NZ_SDGS01000001.1"/>
</dbReference>
<keyword evidence="2" id="KW-0732">Signal</keyword>
<accession>A0A4R6C8S3</accession>
<name>A0A4R6C8S3_9STAP</name>
<dbReference type="EMBL" id="SDQG01000001">
    <property type="protein sequence ID" value="TDM18662.1"/>
    <property type="molecule type" value="Genomic_DNA"/>
</dbReference>
<protein>
    <recommendedName>
        <fullName evidence="5">Lipoprotein</fullName>
    </recommendedName>
</protein>
<feature type="signal peptide" evidence="2">
    <location>
        <begin position="1"/>
        <end position="17"/>
    </location>
</feature>
<feature type="region of interest" description="Disordered" evidence="1">
    <location>
        <begin position="17"/>
        <end position="70"/>
    </location>
</feature>
<proteinExistence type="predicted"/>
<dbReference type="Proteomes" id="UP000294865">
    <property type="component" value="Unassembled WGS sequence"/>
</dbReference>
<dbReference type="PROSITE" id="PS51257">
    <property type="entry name" value="PROKAR_LIPOPROTEIN"/>
    <property type="match status" value="1"/>
</dbReference>
<comment type="caution">
    <text evidence="3">The sequence shown here is derived from an EMBL/GenBank/DDBJ whole genome shotgun (WGS) entry which is preliminary data.</text>
</comment>
<dbReference type="Pfam" id="PF20316">
    <property type="entry name" value="DUF6612"/>
    <property type="match status" value="1"/>
</dbReference>
<evidence type="ECO:0000313" key="4">
    <source>
        <dbReference type="Proteomes" id="UP000294865"/>
    </source>
</evidence>
<dbReference type="Gene3D" id="2.50.20.20">
    <property type="match status" value="1"/>
</dbReference>
<evidence type="ECO:0000256" key="1">
    <source>
        <dbReference type="SAM" id="MobiDB-lite"/>
    </source>
</evidence>
<reference evidence="3 4" key="1">
    <citation type="submission" date="2019-01" db="EMBL/GenBank/DDBJ databases">
        <title>Draft genome sequences of Macrococcus caseolyticus, Macrococcus canis, Macrococcus bohemicus and Macrococcus goetzii.</title>
        <authorList>
            <person name="Mazhar S."/>
            <person name="Altermann E."/>
            <person name="Hill C."/>
            <person name="Mcauliffe O."/>
        </authorList>
    </citation>
    <scope>NUCLEOTIDE SEQUENCE [LARGE SCALE GENOMIC DNA]</scope>
    <source>
        <strain evidence="3 4">DPC7162</strain>
    </source>
</reference>